<protein>
    <submittedName>
        <fullName evidence="1">Uncharacterized protein</fullName>
    </submittedName>
</protein>
<accession>A0A699GVD8</accession>
<reference evidence="1" key="1">
    <citation type="journal article" date="2019" name="Sci. Rep.">
        <title>Draft genome of Tanacetum cinerariifolium, the natural source of mosquito coil.</title>
        <authorList>
            <person name="Yamashiro T."/>
            <person name="Shiraishi A."/>
            <person name="Satake H."/>
            <person name="Nakayama K."/>
        </authorList>
    </citation>
    <scope>NUCLEOTIDE SEQUENCE</scope>
</reference>
<name>A0A699GVD8_TANCI</name>
<comment type="caution">
    <text evidence="1">The sequence shown here is derived from an EMBL/GenBank/DDBJ whole genome shotgun (WGS) entry which is preliminary data.</text>
</comment>
<dbReference type="AlphaFoldDB" id="A0A699GVD8"/>
<evidence type="ECO:0000313" key="1">
    <source>
        <dbReference type="EMBL" id="GEW47007.1"/>
    </source>
</evidence>
<proteinExistence type="predicted"/>
<gene>
    <name evidence="1" type="ORF">Tci_218983</name>
</gene>
<sequence length="154" mass="18206">MDADKDVTLKDVAAVAKEVEVEKDAEDKAYTRELEAELNKNINWDEVIENVKENGRQDNVVLRYQALKKKPQTEAQARKNMMIYLKNMDGFKLDYFKGMSYDAIRPIFEKYFNSNVAFPEKTKEELEEEESRALKRKLNLQKKKQLKSKSWMKM</sequence>
<dbReference type="EMBL" id="BKCJ010059710">
    <property type="protein sequence ID" value="GEW47007.1"/>
    <property type="molecule type" value="Genomic_DNA"/>
</dbReference>
<organism evidence="1">
    <name type="scientific">Tanacetum cinerariifolium</name>
    <name type="common">Dalmatian daisy</name>
    <name type="synonym">Chrysanthemum cinerariifolium</name>
    <dbReference type="NCBI Taxonomy" id="118510"/>
    <lineage>
        <taxon>Eukaryota</taxon>
        <taxon>Viridiplantae</taxon>
        <taxon>Streptophyta</taxon>
        <taxon>Embryophyta</taxon>
        <taxon>Tracheophyta</taxon>
        <taxon>Spermatophyta</taxon>
        <taxon>Magnoliopsida</taxon>
        <taxon>eudicotyledons</taxon>
        <taxon>Gunneridae</taxon>
        <taxon>Pentapetalae</taxon>
        <taxon>asterids</taxon>
        <taxon>campanulids</taxon>
        <taxon>Asterales</taxon>
        <taxon>Asteraceae</taxon>
        <taxon>Asteroideae</taxon>
        <taxon>Anthemideae</taxon>
        <taxon>Anthemidinae</taxon>
        <taxon>Tanacetum</taxon>
    </lineage>
</organism>